<comment type="caution">
    <text evidence="1">The sequence shown here is derived from an EMBL/GenBank/DDBJ whole genome shotgun (WGS) entry which is preliminary data.</text>
</comment>
<dbReference type="OrthoDB" id="10470379at2759"/>
<name>A0A9J5ZBB8_SOLCO</name>
<accession>A0A9J5ZBB8</accession>
<reference evidence="1 2" key="1">
    <citation type="submission" date="2020-09" db="EMBL/GenBank/DDBJ databases">
        <title>De no assembly of potato wild relative species, Solanum commersonii.</title>
        <authorList>
            <person name="Cho K."/>
        </authorList>
    </citation>
    <scope>NUCLEOTIDE SEQUENCE [LARGE SCALE GENOMIC DNA]</scope>
    <source>
        <strain evidence="1">LZ3.2</strain>
        <tissue evidence="1">Leaf</tissue>
    </source>
</reference>
<gene>
    <name evidence="1" type="ORF">H5410_019487</name>
</gene>
<evidence type="ECO:0000313" key="2">
    <source>
        <dbReference type="Proteomes" id="UP000824120"/>
    </source>
</evidence>
<sequence>MSLLQLVKATMEVMGKRLNSAKRGKRGCEGLTLGVVERDFQVCSAIYSLNFGVRVKKKKNAVYRGGVVWF</sequence>
<dbReference type="AlphaFoldDB" id="A0A9J5ZBB8"/>
<keyword evidence="2" id="KW-1185">Reference proteome</keyword>
<dbReference type="Proteomes" id="UP000824120">
    <property type="component" value="Chromosome 4"/>
</dbReference>
<protein>
    <submittedName>
        <fullName evidence="1">Uncharacterized protein</fullName>
    </submittedName>
</protein>
<organism evidence="1 2">
    <name type="scientific">Solanum commersonii</name>
    <name type="common">Commerson's wild potato</name>
    <name type="synonym">Commerson's nightshade</name>
    <dbReference type="NCBI Taxonomy" id="4109"/>
    <lineage>
        <taxon>Eukaryota</taxon>
        <taxon>Viridiplantae</taxon>
        <taxon>Streptophyta</taxon>
        <taxon>Embryophyta</taxon>
        <taxon>Tracheophyta</taxon>
        <taxon>Spermatophyta</taxon>
        <taxon>Magnoliopsida</taxon>
        <taxon>eudicotyledons</taxon>
        <taxon>Gunneridae</taxon>
        <taxon>Pentapetalae</taxon>
        <taxon>asterids</taxon>
        <taxon>lamiids</taxon>
        <taxon>Solanales</taxon>
        <taxon>Solanaceae</taxon>
        <taxon>Solanoideae</taxon>
        <taxon>Solaneae</taxon>
        <taxon>Solanum</taxon>
    </lineage>
</organism>
<evidence type="ECO:0000313" key="1">
    <source>
        <dbReference type="EMBL" id="KAG5608206.1"/>
    </source>
</evidence>
<dbReference type="EMBL" id="JACXVP010000004">
    <property type="protein sequence ID" value="KAG5608206.1"/>
    <property type="molecule type" value="Genomic_DNA"/>
</dbReference>
<proteinExistence type="predicted"/>